<dbReference type="InterPro" id="IPR050986">
    <property type="entry name" value="GutQ/KpsF_isomerases"/>
</dbReference>
<feature type="domain" description="SIS" evidence="1">
    <location>
        <begin position="30"/>
        <end position="176"/>
    </location>
</feature>
<keyword evidence="2" id="KW-0413">Isomerase</keyword>
<dbReference type="PANTHER" id="PTHR42745">
    <property type="match status" value="1"/>
</dbReference>
<sequence>MYMINHFEQAIKAEVNELFETININTLEEAKDMILKAEDCNGRVHVTGIGKPSYVSGYIASLLSSTGTPAYFLDGTEAVHGSSGQVKEKDIVIAISNSGETEELLYSIRTLKANGAKIIGVSKSVQSSLSQLSDVCLCTCTEDEGDDLNKPPRASIIKQTLLLQALSILLQEEKQISPRDYVTWHPGGAIGESLGASGG</sequence>
<dbReference type="InterPro" id="IPR046348">
    <property type="entry name" value="SIS_dom_sf"/>
</dbReference>
<accession>A0ABV0ENQ9</accession>
<evidence type="ECO:0000259" key="1">
    <source>
        <dbReference type="PROSITE" id="PS51464"/>
    </source>
</evidence>
<reference evidence="2 3" key="2">
    <citation type="submission" date="2024-02" db="EMBL/GenBank/DDBJ databases">
        <title>The Genome Sequence of Enterococcus sp. DIV0159.</title>
        <authorList>
            <person name="Earl A."/>
            <person name="Manson A."/>
            <person name="Gilmore M."/>
            <person name="Sanders J."/>
            <person name="Shea T."/>
            <person name="Howe W."/>
            <person name="Livny J."/>
            <person name="Cuomo C."/>
            <person name="Neafsey D."/>
            <person name="Birren B."/>
        </authorList>
    </citation>
    <scope>NUCLEOTIDE SEQUENCE [LARGE SCALE GENOMIC DNA]</scope>
    <source>
        <strain evidence="2 3">665A</strain>
    </source>
</reference>
<comment type="caution">
    <text evidence="2">The sequence shown here is derived from an EMBL/GenBank/DDBJ whole genome shotgun (WGS) entry which is preliminary data.</text>
</comment>
<dbReference type="PROSITE" id="PS51464">
    <property type="entry name" value="SIS"/>
    <property type="match status" value="1"/>
</dbReference>
<name>A0ABV0ENQ9_9ENTE</name>
<dbReference type="InterPro" id="IPR001347">
    <property type="entry name" value="SIS_dom"/>
</dbReference>
<protein>
    <submittedName>
        <fullName evidence="2">Arabinose-5-phosphate isomerase</fullName>
    </submittedName>
</protein>
<dbReference type="SUPFAM" id="SSF53697">
    <property type="entry name" value="SIS domain"/>
    <property type="match status" value="1"/>
</dbReference>
<dbReference type="Proteomes" id="UP000664357">
    <property type="component" value="Unassembled WGS sequence"/>
</dbReference>
<dbReference type="Pfam" id="PF01380">
    <property type="entry name" value="SIS"/>
    <property type="match status" value="1"/>
</dbReference>
<dbReference type="Gene3D" id="3.40.50.10490">
    <property type="entry name" value="Glucose-6-phosphate isomerase like protein, domain 1"/>
    <property type="match status" value="1"/>
</dbReference>
<gene>
    <name evidence="2" type="ORF">JZO67_001546</name>
</gene>
<proteinExistence type="predicted"/>
<dbReference type="PANTHER" id="PTHR42745:SF1">
    <property type="entry name" value="ARABINOSE 5-PHOSPHATE ISOMERASE KDSD"/>
    <property type="match status" value="1"/>
</dbReference>
<evidence type="ECO:0000313" key="2">
    <source>
        <dbReference type="EMBL" id="MEO1769595.1"/>
    </source>
</evidence>
<organism evidence="2 3">
    <name type="scientific">Candidatus Enterococcus ferrettii</name>
    <dbReference type="NCBI Taxonomy" id="2815324"/>
    <lineage>
        <taxon>Bacteria</taxon>
        <taxon>Bacillati</taxon>
        <taxon>Bacillota</taxon>
        <taxon>Bacilli</taxon>
        <taxon>Lactobacillales</taxon>
        <taxon>Enterococcaceae</taxon>
        <taxon>Enterococcus</taxon>
    </lineage>
</organism>
<reference evidence="2 3" key="1">
    <citation type="submission" date="2021-03" db="EMBL/GenBank/DDBJ databases">
        <authorList>
            <person name="Gilmore M.S."/>
            <person name="Schwartzman J."/>
            <person name="Van Tyne D."/>
            <person name="Martin M."/>
            <person name="Earl A.M."/>
            <person name="Manson A.L."/>
            <person name="Straub T."/>
            <person name="Salamzade R."/>
            <person name="Saavedra J."/>
            <person name="Lebreton F."/>
            <person name="Prichula J."/>
            <person name="Schaufler K."/>
            <person name="Gaca A."/>
            <person name="Sgardioli B."/>
            <person name="Wagenaar J."/>
            <person name="Strong T."/>
        </authorList>
    </citation>
    <scope>NUCLEOTIDE SEQUENCE [LARGE SCALE GENOMIC DNA]</scope>
    <source>
        <strain evidence="2 3">665A</strain>
    </source>
</reference>
<dbReference type="GO" id="GO:0016853">
    <property type="term" value="F:isomerase activity"/>
    <property type="evidence" value="ECO:0007669"/>
    <property type="project" value="UniProtKB-KW"/>
</dbReference>
<dbReference type="EMBL" id="JAFREL020000001">
    <property type="protein sequence ID" value="MEO1769595.1"/>
    <property type="molecule type" value="Genomic_DNA"/>
</dbReference>
<evidence type="ECO:0000313" key="3">
    <source>
        <dbReference type="Proteomes" id="UP000664357"/>
    </source>
</evidence>
<keyword evidence="3" id="KW-1185">Reference proteome</keyword>